<evidence type="ECO:0000259" key="2">
    <source>
        <dbReference type="Pfam" id="PF01557"/>
    </source>
</evidence>
<sequence length="221" mass="23538">MYLHQWVDGKGAGLPTGKAVCIGRNYVEHVQELNNPIPDEPVLFIKPATSIVGTDSALALSESLAPIHYEAELSVLISKPLTKAKPEEVLDAIVGVGVALDLTRREAQSKLKEKGLPWELAKAFDGSCVQSPFVPLEGFDLSATTYGLDINGKPTQRGDTSLMINPVVDLICHLTQYFTLAPGDIVLTGTPKGVGKLADGDALTLTLSDQVLAEFSCVKVA</sequence>
<reference evidence="4" key="1">
    <citation type="submission" date="2016-02" db="EMBL/GenBank/DDBJ databases">
        <authorList>
            <person name="Rodrigo-Torres Lidia"/>
            <person name="Arahal R.David."/>
        </authorList>
    </citation>
    <scope>NUCLEOTIDE SEQUENCE [LARGE SCALE GENOMIC DNA]</scope>
    <source>
        <strain evidence="4">CECT 9029</strain>
    </source>
</reference>
<dbReference type="SUPFAM" id="SSF56529">
    <property type="entry name" value="FAH"/>
    <property type="match status" value="1"/>
</dbReference>
<dbReference type="GO" id="GO:0046872">
    <property type="term" value="F:metal ion binding"/>
    <property type="evidence" value="ECO:0007669"/>
    <property type="project" value="UniProtKB-KW"/>
</dbReference>
<dbReference type="GO" id="GO:0018773">
    <property type="term" value="F:acetylpyruvate hydrolase activity"/>
    <property type="evidence" value="ECO:0007669"/>
    <property type="project" value="TreeGrafter"/>
</dbReference>
<dbReference type="InterPro" id="IPR036663">
    <property type="entry name" value="Fumarylacetoacetase_C_sf"/>
</dbReference>
<dbReference type="OrthoDB" id="9805307at2"/>
<keyword evidence="1" id="KW-0479">Metal-binding</keyword>
<dbReference type="STRING" id="1796497.GCE9029_02226"/>
<name>A0A128F218_9GAMM</name>
<protein>
    <submittedName>
        <fullName evidence="3">Fumarylpyruvate hydrolase</fullName>
        <ecNumber evidence="3">3.7.1.20</ecNumber>
    </submittedName>
</protein>
<dbReference type="NCBIfam" id="NF007967">
    <property type="entry name" value="PRK10691.1"/>
    <property type="match status" value="1"/>
</dbReference>
<dbReference type="InterPro" id="IPR011234">
    <property type="entry name" value="Fumarylacetoacetase-like_C"/>
</dbReference>
<keyword evidence="3" id="KW-0378">Hydrolase</keyword>
<feature type="domain" description="Fumarylacetoacetase-like C-terminal" evidence="2">
    <location>
        <begin position="18"/>
        <end position="208"/>
    </location>
</feature>
<dbReference type="PANTHER" id="PTHR11820:SF7">
    <property type="entry name" value="ACYLPYRUVASE FAHD1, MITOCHONDRIAL"/>
    <property type="match status" value="1"/>
</dbReference>
<evidence type="ECO:0000313" key="4">
    <source>
        <dbReference type="Proteomes" id="UP000071641"/>
    </source>
</evidence>
<dbReference type="Proteomes" id="UP000071641">
    <property type="component" value="Unassembled WGS sequence"/>
</dbReference>
<gene>
    <name evidence="3" type="primary">nagK_2</name>
    <name evidence="3" type="ORF">GCE9029_02226</name>
</gene>
<dbReference type="PANTHER" id="PTHR11820">
    <property type="entry name" value="ACYLPYRUVASE"/>
    <property type="match status" value="1"/>
</dbReference>
<dbReference type="EC" id="3.7.1.20" evidence="3"/>
<dbReference type="EMBL" id="FIZX01000002">
    <property type="protein sequence ID" value="CZF80838.1"/>
    <property type="molecule type" value="Genomic_DNA"/>
</dbReference>
<organism evidence="3 4">
    <name type="scientific">Grimontia celer</name>
    <dbReference type="NCBI Taxonomy" id="1796497"/>
    <lineage>
        <taxon>Bacteria</taxon>
        <taxon>Pseudomonadati</taxon>
        <taxon>Pseudomonadota</taxon>
        <taxon>Gammaproteobacteria</taxon>
        <taxon>Vibrionales</taxon>
        <taxon>Vibrionaceae</taxon>
        <taxon>Grimontia</taxon>
    </lineage>
</organism>
<dbReference type="Gene3D" id="3.90.850.10">
    <property type="entry name" value="Fumarylacetoacetase-like, C-terminal domain"/>
    <property type="match status" value="1"/>
</dbReference>
<dbReference type="RefSeq" id="WP_062663327.1">
    <property type="nucleotide sequence ID" value="NZ_FIZX01000002.1"/>
</dbReference>
<dbReference type="GO" id="GO:0034545">
    <property type="term" value="F:fumarylpyruvate hydrolase activity"/>
    <property type="evidence" value="ECO:0007669"/>
    <property type="project" value="UniProtKB-EC"/>
</dbReference>
<dbReference type="Pfam" id="PF01557">
    <property type="entry name" value="FAA_hydrolase"/>
    <property type="match status" value="1"/>
</dbReference>
<dbReference type="AlphaFoldDB" id="A0A128F218"/>
<evidence type="ECO:0000256" key="1">
    <source>
        <dbReference type="ARBA" id="ARBA00022723"/>
    </source>
</evidence>
<evidence type="ECO:0000313" key="3">
    <source>
        <dbReference type="EMBL" id="CZF80838.1"/>
    </source>
</evidence>
<proteinExistence type="predicted"/>
<keyword evidence="4" id="KW-1185">Reference proteome</keyword>
<keyword evidence="3" id="KW-0670">Pyruvate</keyword>
<accession>A0A128F218</accession>